<dbReference type="Proteomes" id="UP000076727">
    <property type="component" value="Unassembled WGS sequence"/>
</dbReference>
<feature type="compositionally biased region" description="Basic and acidic residues" evidence="1">
    <location>
        <begin position="316"/>
        <end position="329"/>
    </location>
</feature>
<protein>
    <submittedName>
        <fullName evidence="2">Uncharacterized protein</fullName>
    </submittedName>
</protein>
<evidence type="ECO:0000313" key="3">
    <source>
        <dbReference type="Proteomes" id="UP000076727"/>
    </source>
</evidence>
<gene>
    <name evidence="2" type="ORF">DAEQUDRAFT_610833</name>
</gene>
<dbReference type="EMBL" id="KV429129">
    <property type="protein sequence ID" value="KZT64418.1"/>
    <property type="molecule type" value="Genomic_DNA"/>
</dbReference>
<keyword evidence="3" id="KW-1185">Reference proteome</keyword>
<reference evidence="2 3" key="1">
    <citation type="journal article" date="2016" name="Mol. Biol. Evol.">
        <title>Comparative Genomics of Early-Diverging Mushroom-Forming Fungi Provides Insights into the Origins of Lignocellulose Decay Capabilities.</title>
        <authorList>
            <person name="Nagy L.G."/>
            <person name="Riley R."/>
            <person name="Tritt A."/>
            <person name="Adam C."/>
            <person name="Daum C."/>
            <person name="Floudas D."/>
            <person name="Sun H."/>
            <person name="Yadav J.S."/>
            <person name="Pangilinan J."/>
            <person name="Larsson K.H."/>
            <person name="Matsuura K."/>
            <person name="Barry K."/>
            <person name="Labutti K."/>
            <person name="Kuo R."/>
            <person name="Ohm R.A."/>
            <person name="Bhattacharya S.S."/>
            <person name="Shirouzu T."/>
            <person name="Yoshinaga Y."/>
            <person name="Martin F.M."/>
            <person name="Grigoriev I.V."/>
            <person name="Hibbett D.S."/>
        </authorList>
    </citation>
    <scope>NUCLEOTIDE SEQUENCE [LARGE SCALE GENOMIC DNA]</scope>
    <source>
        <strain evidence="2 3">L-15889</strain>
    </source>
</reference>
<proteinExistence type="predicted"/>
<evidence type="ECO:0000313" key="2">
    <source>
        <dbReference type="EMBL" id="KZT64418.1"/>
    </source>
</evidence>
<organism evidence="2 3">
    <name type="scientific">Daedalea quercina L-15889</name>
    <dbReference type="NCBI Taxonomy" id="1314783"/>
    <lineage>
        <taxon>Eukaryota</taxon>
        <taxon>Fungi</taxon>
        <taxon>Dikarya</taxon>
        <taxon>Basidiomycota</taxon>
        <taxon>Agaricomycotina</taxon>
        <taxon>Agaricomycetes</taxon>
        <taxon>Polyporales</taxon>
        <taxon>Fomitopsis</taxon>
    </lineage>
</organism>
<feature type="compositionally biased region" description="Low complexity" evidence="1">
    <location>
        <begin position="32"/>
        <end position="43"/>
    </location>
</feature>
<dbReference type="AlphaFoldDB" id="A0A165LHB9"/>
<accession>A0A165LHB9</accession>
<feature type="region of interest" description="Disordered" evidence="1">
    <location>
        <begin position="316"/>
        <end position="338"/>
    </location>
</feature>
<evidence type="ECO:0000256" key="1">
    <source>
        <dbReference type="SAM" id="MobiDB-lite"/>
    </source>
</evidence>
<dbReference type="OrthoDB" id="2799418at2759"/>
<feature type="region of interest" description="Disordered" evidence="1">
    <location>
        <begin position="32"/>
        <end position="65"/>
    </location>
</feature>
<name>A0A165LHB9_9APHY</name>
<sequence>MQQVLEECTKLKDKYKKKKALLAEANSELEQLRASAASSAARTSLERRERNSRKRKATNEDEQPIDTVTVQRVHLNYQEAPRAEQGDAHVVIGDEPVATAAKDPREIVKRDLDVSNIREFLGVSSSDILKEPSLEHCQRLTGKDKWTELHTKLWTARIDRQMKYCADDSIIWCPRSSMRCIFVHPVHCYTPETQCYRTFDYRDFMRQGETKDLCLSKGITSLYCGTYRCIAVSDMHMAELFQLLLTNQIGLTTYLVNRVMVLGPFTSPASGASKSQVLLDAFMDGNILVRCHRLEYVGRNSAVSAFYAQCANDKSIHGQPEHSSDDGCKSRKRLRKGQ</sequence>